<sequence>MDAFAGKEICHGLGGPAAVLVAIAAIIVGLRKGYVSFKKGAGSVNIPFRTPTPTPAEAFALDSTNPKLYRPFRHGVYHITMGIRRLPWNNWIEMDSNFLRYHDLKVSELNKDLYGHVKYVDNVTTRAACFEVYEELAQFVSHRYPTVFKLKDNQLFNTATGEIFRYPASTPTEALATAGKLVQDDLILMVENDDGQYHLDAACVCLPGFWRLKEKFRMSLDTLHIEAGVPHYEAKLQKAMNKFFKSMTPETPVTRNNYFIQLDDGLHWSHRMGEQTGDAVASWATANGDNLTIDDLHFRSERQTLRRLPRSKVLLFTVRTYFEPVTVIAQEPHVPGRLAESIRSWDETVSRYKGRDKWEHILLPYLDKQHKKQVESGLLDQCEEGEFPF</sequence>
<evidence type="ECO:0000313" key="2">
    <source>
        <dbReference type="EMBL" id="OJJ54389.1"/>
    </source>
</evidence>
<dbReference type="RefSeq" id="XP_040698195.1">
    <property type="nucleotide sequence ID" value="XM_040843576.1"/>
</dbReference>
<keyword evidence="1" id="KW-1133">Transmembrane helix</keyword>
<gene>
    <name evidence="2" type="ORF">ASPSYDRAFT_186597</name>
</gene>
<dbReference type="GeneID" id="63759649"/>
<keyword evidence="3" id="KW-1185">Reference proteome</keyword>
<dbReference type="EMBL" id="KV878595">
    <property type="protein sequence ID" value="OJJ54389.1"/>
    <property type="molecule type" value="Genomic_DNA"/>
</dbReference>
<keyword evidence="1" id="KW-0812">Transmembrane</keyword>
<reference evidence="3" key="1">
    <citation type="journal article" date="2017" name="Genome Biol.">
        <title>Comparative genomics reveals high biological diversity and specific adaptations in the industrially and medically important fungal genus Aspergillus.</title>
        <authorList>
            <person name="de Vries R.P."/>
            <person name="Riley R."/>
            <person name="Wiebenga A."/>
            <person name="Aguilar-Osorio G."/>
            <person name="Amillis S."/>
            <person name="Uchima C.A."/>
            <person name="Anderluh G."/>
            <person name="Asadollahi M."/>
            <person name="Askin M."/>
            <person name="Barry K."/>
            <person name="Battaglia E."/>
            <person name="Bayram O."/>
            <person name="Benocci T."/>
            <person name="Braus-Stromeyer S.A."/>
            <person name="Caldana C."/>
            <person name="Canovas D."/>
            <person name="Cerqueira G.C."/>
            <person name="Chen F."/>
            <person name="Chen W."/>
            <person name="Choi C."/>
            <person name="Clum A."/>
            <person name="Dos Santos R.A."/>
            <person name="Damasio A.R."/>
            <person name="Diallinas G."/>
            <person name="Emri T."/>
            <person name="Fekete E."/>
            <person name="Flipphi M."/>
            <person name="Freyberg S."/>
            <person name="Gallo A."/>
            <person name="Gournas C."/>
            <person name="Habgood R."/>
            <person name="Hainaut M."/>
            <person name="Harispe M.L."/>
            <person name="Henrissat B."/>
            <person name="Hilden K.S."/>
            <person name="Hope R."/>
            <person name="Hossain A."/>
            <person name="Karabika E."/>
            <person name="Karaffa L."/>
            <person name="Karanyi Z."/>
            <person name="Krasevec N."/>
            <person name="Kuo A."/>
            <person name="Kusch H."/>
            <person name="LaButti K."/>
            <person name="Lagendijk E.L."/>
            <person name="Lapidus A."/>
            <person name="Levasseur A."/>
            <person name="Lindquist E."/>
            <person name="Lipzen A."/>
            <person name="Logrieco A.F."/>
            <person name="MacCabe A."/>
            <person name="Maekelae M.R."/>
            <person name="Malavazi I."/>
            <person name="Melin P."/>
            <person name="Meyer V."/>
            <person name="Mielnichuk N."/>
            <person name="Miskei M."/>
            <person name="Molnar A.P."/>
            <person name="Mule G."/>
            <person name="Ngan C.Y."/>
            <person name="Orejas M."/>
            <person name="Orosz E."/>
            <person name="Ouedraogo J.P."/>
            <person name="Overkamp K.M."/>
            <person name="Park H.-S."/>
            <person name="Perrone G."/>
            <person name="Piumi F."/>
            <person name="Punt P.J."/>
            <person name="Ram A.F."/>
            <person name="Ramon A."/>
            <person name="Rauscher S."/>
            <person name="Record E."/>
            <person name="Riano-Pachon D.M."/>
            <person name="Robert V."/>
            <person name="Roehrig J."/>
            <person name="Ruller R."/>
            <person name="Salamov A."/>
            <person name="Salih N.S."/>
            <person name="Samson R.A."/>
            <person name="Sandor E."/>
            <person name="Sanguinetti M."/>
            <person name="Schuetze T."/>
            <person name="Sepcic K."/>
            <person name="Shelest E."/>
            <person name="Sherlock G."/>
            <person name="Sophianopoulou V."/>
            <person name="Squina F.M."/>
            <person name="Sun H."/>
            <person name="Susca A."/>
            <person name="Todd R.B."/>
            <person name="Tsang A."/>
            <person name="Unkles S.E."/>
            <person name="van de Wiele N."/>
            <person name="van Rossen-Uffink D."/>
            <person name="Oliveira J.V."/>
            <person name="Vesth T.C."/>
            <person name="Visser J."/>
            <person name="Yu J.-H."/>
            <person name="Zhou M."/>
            <person name="Andersen M.R."/>
            <person name="Archer D.B."/>
            <person name="Baker S.E."/>
            <person name="Benoit I."/>
            <person name="Brakhage A.A."/>
            <person name="Braus G.H."/>
            <person name="Fischer R."/>
            <person name="Frisvad J.C."/>
            <person name="Goldman G.H."/>
            <person name="Houbraken J."/>
            <person name="Oakley B."/>
            <person name="Pocsi I."/>
            <person name="Scazzocchio C."/>
            <person name="Seiboth B."/>
            <person name="vanKuyk P.A."/>
            <person name="Wortman J."/>
            <person name="Dyer P.S."/>
            <person name="Grigoriev I.V."/>
        </authorList>
    </citation>
    <scope>NUCLEOTIDE SEQUENCE [LARGE SCALE GENOMIC DNA]</scope>
    <source>
        <strain evidence="3">CBS 593.65</strain>
    </source>
</reference>
<dbReference type="STRING" id="1036612.A0A1L9T4P0"/>
<dbReference type="Proteomes" id="UP000184356">
    <property type="component" value="Unassembled WGS sequence"/>
</dbReference>
<dbReference type="InterPro" id="IPR021848">
    <property type="entry name" value="HODM_asu-like"/>
</dbReference>
<evidence type="ECO:0000313" key="3">
    <source>
        <dbReference type="Proteomes" id="UP000184356"/>
    </source>
</evidence>
<dbReference type="OrthoDB" id="497541at2759"/>
<protein>
    <submittedName>
        <fullName evidence="2">Uncharacterized protein</fullName>
    </submittedName>
</protein>
<dbReference type="AlphaFoldDB" id="A0A1L9T4P0"/>
<organism evidence="2 3">
    <name type="scientific">Aspergillus sydowii CBS 593.65</name>
    <dbReference type="NCBI Taxonomy" id="1036612"/>
    <lineage>
        <taxon>Eukaryota</taxon>
        <taxon>Fungi</taxon>
        <taxon>Dikarya</taxon>
        <taxon>Ascomycota</taxon>
        <taxon>Pezizomycotina</taxon>
        <taxon>Eurotiomycetes</taxon>
        <taxon>Eurotiomycetidae</taxon>
        <taxon>Eurotiales</taxon>
        <taxon>Aspergillaceae</taxon>
        <taxon>Aspergillus</taxon>
        <taxon>Aspergillus subgen. Nidulantes</taxon>
    </lineage>
</organism>
<dbReference type="Pfam" id="PF11927">
    <property type="entry name" value="HODM_asu-like"/>
    <property type="match status" value="1"/>
</dbReference>
<keyword evidence="1" id="KW-0472">Membrane</keyword>
<name>A0A1L9T4P0_9EURO</name>
<dbReference type="VEuPathDB" id="FungiDB:ASPSYDRAFT_186597"/>
<feature type="transmembrane region" description="Helical" evidence="1">
    <location>
        <begin position="12"/>
        <end position="30"/>
    </location>
</feature>
<accession>A0A1L9T4P0</accession>
<proteinExistence type="predicted"/>
<evidence type="ECO:0000256" key="1">
    <source>
        <dbReference type="SAM" id="Phobius"/>
    </source>
</evidence>